<evidence type="ECO:0000256" key="5">
    <source>
        <dbReference type="ARBA" id="ARBA00023136"/>
    </source>
</evidence>
<dbReference type="InterPro" id="IPR011701">
    <property type="entry name" value="MFS"/>
</dbReference>
<keyword evidence="5 6" id="KW-0472">Membrane</keyword>
<dbReference type="PANTHER" id="PTHR23511:SF34">
    <property type="entry name" value="SYNAPTIC VESICLE GLYCOPROTEIN 2"/>
    <property type="match status" value="1"/>
</dbReference>
<feature type="transmembrane region" description="Helical" evidence="6">
    <location>
        <begin position="310"/>
        <end position="328"/>
    </location>
</feature>
<gene>
    <name evidence="8" type="ORF">OXIME_000145</name>
</gene>
<evidence type="ECO:0000256" key="2">
    <source>
        <dbReference type="ARBA" id="ARBA00022448"/>
    </source>
</evidence>
<dbReference type="KEGG" id="omr:OXIME_000145"/>
<dbReference type="InterPro" id="IPR020846">
    <property type="entry name" value="MFS_dom"/>
</dbReference>
<dbReference type="PANTHER" id="PTHR23511">
    <property type="entry name" value="SYNAPTIC VESICLE GLYCOPROTEIN 2"/>
    <property type="match status" value="1"/>
</dbReference>
<evidence type="ECO:0000313" key="9">
    <source>
        <dbReference type="Proteomes" id="UP001451606"/>
    </source>
</evidence>
<name>A0AAX4NDM4_9ARCH</name>
<feature type="transmembrane region" description="Helical" evidence="6">
    <location>
        <begin position="255"/>
        <end position="277"/>
    </location>
</feature>
<evidence type="ECO:0000259" key="7">
    <source>
        <dbReference type="PROSITE" id="PS50850"/>
    </source>
</evidence>
<feature type="transmembrane region" description="Helical" evidence="6">
    <location>
        <begin position="137"/>
        <end position="161"/>
    </location>
</feature>
<dbReference type="SUPFAM" id="SSF103473">
    <property type="entry name" value="MFS general substrate transporter"/>
    <property type="match status" value="1"/>
</dbReference>
<dbReference type="GeneID" id="95966868"/>
<feature type="transmembrane region" description="Helical" evidence="6">
    <location>
        <begin position="167"/>
        <end position="189"/>
    </location>
</feature>
<dbReference type="InterPro" id="IPR036259">
    <property type="entry name" value="MFS_trans_sf"/>
</dbReference>
<dbReference type="PROSITE" id="PS50850">
    <property type="entry name" value="MFS"/>
    <property type="match status" value="1"/>
</dbReference>
<dbReference type="GO" id="GO:0022857">
    <property type="term" value="F:transmembrane transporter activity"/>
    <property type="evidence" value="ECO:0007669"/>
    <property type="project" value="InterPro"/>
</dbReference>
<dbReference type="Proteomes" id="UP001451606">
    <property type="component" value="Chromosome"/>
</dbReference>
<feature type="transmembrane region" description="Helical" evidence="6">
    <location>
        <begin position="381"/>
        <end position="401"/>
    </location>
</feature>
<feature type="transmembrane region" description="Helical" evidence="6">
    <location>
        <begin position="49"/>
        <end position="69"/>
    </location>
</feature>
<feature type="transmembrane region" description="Helical" evidence="6">
    <location>
        <begin position="356"/>
        <end position="375"/>
    </location>
</feature>
<sequence length="411" mass="44624">MISRNYIKQIFPTMAGSMSILTASYNIAIISVALSPIKNYMSLNGTEVTLLASAILLGAVFGAFFSGIFSDRFGRIGILTLDLMTFVVAGIASALVSNFLEIFTLRLIVGIGVGMDYVVVFAYISEIEHRSHSRGKRLVTVMFFANFGILLAYLLGGIILLKLGPTGWRLTLATGSILSMFSILMRLRLRESELWKLSRLGSIREILAKTFLKHNRKDVFRFSVPWFLYQISDQSLTLFLPVILIPYIGASFSGGALGAVLVKIFTIPASFLTIIFIDRLGRNFLQSLGFLLRSILLGLLGVVLYMGIHIAAFVIIGMLGGSFFFGALGPDKTTVTSPAQSYPTEIRGTGQGISEAFGRIGGFVGVLGFGAFSLIGAGVGLIFLSLTCMLGFIFTVLFIGWRVESTSIENA</sequence>
<feature type="transmembrane region" description="Helical" evidence="6">
    <location>
        <begin position="20"/>
        <end position="37"/>
    </location>
</feature>
<evidence type="ECO:0000256" key="1">
    <source>
        <dbReference type="ARBA" id="ARBA00004141"/>
    </source>
</evidence>
<accession>A0AAX4NDM4</accession>
<reference evidence="8 9" key="1">
    <citation type="submission" date="2023-09" db="EMBL/GenBank/DDBJ databases">
        <authorList>
            <person name="Golyshina O.V."/>
            <person name="Lunev E.A."/>
            <person name="Bargiela R."/>
            <person name="Gaines M.C."/>
            <person name="Daum B."/>
            <person name="Bale N.J."/>
            <person name="Koenen M."/>
            <person name="Sinninghe Damst J.S."/>
            <person name="Yakimov M."/>
            <person name="Golyshin P.N."/>
        </authorList>
    </citation>
    <scope>NUCLEOTIDE SEQUENCE [LARGE SCALE GENOMIC DNA]</scope>
    <source>
        <strain evidence="8 9">M1</strain>
    </source>
</reference>
<keyword evidence="3 6" id="KW-0812">Transmembrane</keyword>
<proteinExistence type="predicted"/>
<dbReference type="AlphaFoldDB" id="A0AAX4NDM4"/>
<organism evidence="8 9">
    <name type="scientific">Oxyplasma meridianum</name>
    <dbReference type="NCBI Taxonomy" id="3073602"/>
    <lineage>
        <taxon>Archaea</taxon>
        <taxon>Methanobacteriati</taxon>
        <taxon>Thermoplasmatota</taxon>
        <taxon>Thermoplasmata</taxon>
        <taxon>Thermoplasmatales</taxon>
        <taxon>Thermoplasmataceae</taxon>
        <taxon>Oxyplasma</taxon>
    </lineage>
</organism>
<protein>
    <submittedName>
        <fullName evidence="8">MFS transporter</fullName>
    </submittedName>
</protein>
<dbReference type="EMBL" id="CP133772">
    <property type="protein sequence ID" value="WYX99610.1"/>
    <property type="molecule type" value="Genomic_DNA"/>
</dbReference>
<feature type="domain" description="Major facilitator superfamily (MFS) profile" evidence="7">
    <location>
        <begin position="12"/>
        <end position="403"/>
    </location>
</feature>
<comment type="subcellular location">
    <subcellularLocation>
        <location evidence="1">Membrane</location>
        <topology evidence="1">Multi-pass membrane protein</topology>
    </subcellularLocation>
</comment>
<keyword evidence="9" id="KW-1185">Reference proteome</keyword>
<feature type="transmembrane region" description="Helical" evidence="6">
    <location>
        <begin position="102"/>
        <end position="125"/>
    </location>
</feature>
<keyword evidence="2" id="KW-0813">Transport</keyword>
<feature type="transmembrane region" description="Helical" evidence="6">
    <location>
        <begin position="226"/>
        <end position="249"/>
    </location>
</feature>
<evidence type="ECO:0000313" key="8">
    <source>
        <dbReference type="EMBL" id="WYX99610.1"/>
    </source>
</evidence>
<dbReference type="Pfam" id="PF07690">
    <property type="entry name" value="MFS_1"/>
    <property type="match status" value="1"/>
</dbReference>
<dbReference type="Gene3D" id="1.20.1250.20">
    <property type="entry name" value="MFS general substrate transporter like domains"/>
    <property type="match status" value="1"/>
</dbReference>
<evidence type="ECO:0000256" key="6">
    <source>
        <dbReference type="SAM" id="Phobius"/>
    </source>
</evidence>
<dbReference type="RefSeq" id="WP_393971578.1">
    <property type="nucleotide sequence ID" value="NZ_CP133772.1"/>
</dbReference>
<evidence type="ECO:0000256" key="4">
    <source>
        <dbReference type="ARBA" id="ARBA00022989"/>
    </source>
</evidence>
<feature type="transmembrane region" description="Helical" evidence="6">
    <location>
        <begin position="76"/>
        <end position="96"/>
    </location>
</feature>
<dbReference type="GO" id="GO:0016020">
    <property type="term" value="C:membrane"/>
    <property type="evidence" value="ECO:0007669"/>
    <property type="project" value="UniProtKB-SubCell"/>
</dbReference>
<keyword evidence="4 6" id="KW-1133">Transmembrane helix</keyword>
<feature type="transmembrane region" description="Helical" evidence="6">
    <location>
        <begin position="284"/>
        <end position="304"/>
    </location>
</feature>
<evidence type="ECO:0000256" key="3">
    <source>
        <dbReference type="ARBA" id="ARBA00022692"/>
    </source>
</evidence>